<keyword evidence="3" id="KW-1185">Reference proteome</keyword>
<dbReference type="Gene3D" id="3.40.30.10">
    <property type="entry name" value="Glutaredoxin"/>
    <property type="match status" value="1"/>
</dbReference>
<dbReference type="Pfam" id="PF02798">
    <property type="entry name" value="GST_N"/>
    <property type="match status" value="1"/>
</dbReference>
<reference evidence="2 3" key="1">
    <citation type="submission" date="2024-09" db="EMBL/GenBank/DDBJ databases">
        <title>Chromosome-scale assembly of Riccia fluitans.</title>
        <authorList>
            <person name="Paukszto L."/>
            <person name="Sawicki J."/>
            <person name="Karawczyk K."/>
            <person name="Piernik-Szablinska J."/>
            <person name="Szczecinska M."/>
            <person name="Mazdziarz M."/>
        </authorList>
    </citation>
    <scope>NUCLEOTIDE SEQUENCE [LARGE SCALE GENOMIC DNA]</scope>
    <source>
        <strain evidence="2">Rf_01</strain>
        <tissue evidence="2">Aerial parts of the thallus</tissue>
    </source>
</reference>
<dbReference type="InterPro" id="IPR004045">
    <property type="entry name" value="Glutathione_S-Trfase_N"/>
</dbReference>
<dbReference type="SFLD" id="SFLDS00019">
    <property type="entry name" value="Glutathione_Transferase_(cytos"/>
    <property type="match status" value="1"/>
</dbReference>
<proteinExistence type="predicted"/>
<dbReference type="InterPro" id="IPR040079">
    <property type="entry name" value="Glutathione_S-Trfase"/>
</dbReference>
<dbReference type="SUPFAM" id="SSF47616">
    <property type="entry name" value="GST C-terminal domain-like"/>
    <property type="match status" value="1"/>
</dbReference>
<sequence length="239" mass="27305">MTLKVYGDLQSQPVRAVVLFCLVNNIRHELVNVSLIKNENKLPGFKAINPAAKMPVIDDDGFILTESLAILRYLAASRHAPDHWYPAEVKSRARVDSLLDSYHTNIRQTAPYIKQKELLPCLWGLPRGPDALIKFHETNMTTAMDLVEEYYLKPEEGPFLLGASQPSLADILFAFEYTQTQFLPREEQEKFLGSRSKTKKWLEVVEKSFAPHFGEVHKKFPDLIKKIEMARRDHVAEGA</sequence>
<dbReference type="PROSITE" id="PS50404">
    <property type="entry name" value="GST_NTER"/>
    <property type="match status" value="1"/>
</dbReference>
<evidence type="ECO:0000313" key="3">
    <source>
        <dbReference type="Proteomes" id="UP001605036"/>
    </source>
</evidence>
<dbReference type="PANTHER" id="PTHR44750">
    <property type="entry name" value="GLUTATHIONE S-TRANSFERASE T1-RELATED"/>
    <property type="match status" value="1"/>
</dbReference>
<dbReference type="InterPro" id="IPR036282">
    <property type="entry name" value="Glutathione-S-Trfase_C_sf"/>
</dbReference>
<accession>A0ABD1ZER5</accession>
<dbReference type="AlphaFoldDB" id="A0ABD1ZER5"/>
<dbReference type="EMBL" id="JBHFFA010000001">
    <property type="protein sequence ID" value="KAL2649935.1"/>
    <property type="molecule type" value="Genomic_DNA"/>
</dbReference>
<organism evidence="2 3">
    <name type="scientific">Riccia fluitans</name>
    <dbReference type="NCBI Taxonomy" id="41844"/>
    <lineage>
        <taxon>Eukaryota</taxon>
        <taxon>Viridiplantae</taxon>
        <taxon>Streptophyta</taxon>
        <taxon>Embryophyta</taxon>
        <taxon>Marchantiophyta</taxon>
        <taxon>Marchantiopsida</taxon>
        <taxon>Marchantiidae</taxon>
        <taxon>Marchantiales</taxon>
        <taxon>Ricciaceae</taxon>
        <taxon>Riccia</taxon>
    </lineage>
</organism>
<dbReference type="SUPFAM" id="SSF52833">
    <property type="entry name" value="Thioredoxin-like"/>
    <property type="match status" value="1"/>
</dbReference>
<dbReference type="InterPro" id="IPR036249">
    <property type="entry name" value="Thioredoxin-like_sf"/>
</dbReference>
<dbReference type="Gene3D" id="1.20.1050.10">
    <property type="match status" value="1"/>
</dbReference>
<comment type="caution">
    <text evidence="2">The sequence shown here is derived from an EMBL/GenBank/DDBJ whole genome shotgun (WGS) entry which is preliminary data.</text>
</comment>
<protein>
    <recommendedName>
        <fullName evidence="1">GST N-terminal domain-containing protein</fullName>
    </recommendedName>
</protein>
<dbReference type="SFLD" id="SFLDG00358">
    <property type="entry name" value="Main_(cytGST)"/>
    <property type="match status" value="1"/>
</dbReference>
<dbReference type="PANTHER" id="PTHR44750:SF1">
    <property type="entry name" value="GLUTATHIONE S-TRANSFERASE T1-RELATED"/>
    <property type="match status" value="1"/>
</dbReference>
<gene>
    <name evidence="2" type="ORF">R1flu_018063</name>
</gene>
<dbReference type="InterPro" id="IPR043377">
    <property type="entry name" value="GSTT1/2/3"/>
</dbReference>
<evidence type="ECO:0000259" key="1">
    <source>
        <dbReference type="PROSITE" id="PS50404"/>
    </source>
</evidence>
<feature type="domain" description="GST N-terminal" evidence="1">
    <location>
        <begin position="1"/>
        <end position="82"/>
    </location>
</feature>
<name>A0ABD1ZER5_9MARC</name>
<evidence type="ECO:0000313" key="2">
    <source>
        <dbReference type="EMBL" id="KAL2649935.1"/>
    </source>
</evidence>
<dbReference type="Proteomes" id="UP001605036">
    <property type="component" value="Unassembled WGS sequence"/>
</dbReference>